<dbReference type="PROSITE" id="PS00460">
    <property type="entry name" value="GLUTATHIONE_PEROXID_1"/>
    <property type="match status" value="1"/>
</dbReference>
<evidence type="ECO:0000256" key="3">
    <source>
        <dbReference type="ARBA" id="ARBA00023002"/>
    </source>
</evidence>
<dbReference type="PIRSF" id="PIRSF000303">
    <property type="entry name" value="Glutathion_perox"/>
    <property type="match status" value="1"/>
</dbReference>
<organism evidence="6 7">
    <name type="scientific">Formosa agariphila (strain DSM 15362 / KCTC 12365 / LMG 23005 / KMM 3901 / M-2Alg 35-1)</name>
    <dbReference type="NCBI Taxonomy" id="1347342"/>
    <lineage>
        <taxon>Bacteria</taxon>
        <taxon>Pseudomonadati</taxon>
        <taxon>Bacteroidota</taxon>
        <taxon>Flavobacteriia</taxon>
        <taxon>Flavobacteriales</taxon>
        <taxon>Flavobacteriaceae</taxon>
        <taxon>Formosa</taxon>
    </lineage>
</organism>
<dbReference type="PATRIC" id="fig|1347342.6.peg.1318"/>
<dbReference type="Gene3D" id="3.40.30.10">
    <property type="entry name" value="Glutaredoxin"/>
    <property type="match status" value="1"/>
</dbReference>
<dbReference type="InterPro" id="IPR000889">
    <property type="entry name" value="Glutathione_peroxidase"/>
</dbReference>
<dbReference type="InterPro" id="IPR029759">
    <property type="entry name" value="GPX_AS"/>
</dbReference>
<dbReference type="eggNOG" id="COG0386">
    <property type="taxonomic scope" value="Bacteria"/>
</dbReference>
<dbReference type="FunFam" id="3.40.30.10:FF:000010">
    <property type="entry name" value="Glutathione peroxidase"/>
    <property type="match status" value="1"/>
</dbReference>
<dbReference type="PROSITE" id="PS51355">
    <property type="entry name" value="GLUTATHIONE_PEROXID_3"/>
    <property type="match status" value="1"/>
</dbReference>
<keyword evidence="7" id="KW-1185">Reference proteome</keyword>
<evidence type="ECO:0000256" key="2">
    <source>
        <dbReference type="ARBA" id="ARBA00022559"/>
    </source>
</evidence>
<feature type="active site" evidence="4">
    <location>
        <position position="66"/>
    </location>
</feature>
<dbReference type="Proteomes" id="UP000016160">
    <property type="component" value="Chromosome"/>
</dbReference>
<dbReference type="InterPro" id="IPR036249">
    <property type="entry name" value="Thioredoxin-like_sf"/>
</dbReference>
<dbReference type="PANTHER" id="PTHR11592">
    <property type="entry name" value="GLUTATHIONE PEROXIDASE"/>
    <property type="match status" value="1"/>
</dbReference>
<sequence>MCSCKQNSKETSVLASNNNKVTVEENNVMEKETIYQFKVNDLYGNPFDFSSLKGHKIMIVNTASKCGLTPQYEQLEEIYKTYKDDSFVIIGFPANNFKGQEPGTNTEIAAFCEANYGVSFPMMSKISVKGDDMDAVYKFLTQKNKNGFEDSEVEWNFQKYLIDENGYVVRVVSPKTLPTDESIISWIKN</sequence>
<keyword evidence="3 5" id="KW-0560">Oxidoreductase</keyword>
<dbReference type="EMBL" id="HG315671">
    <property type="protein sequence ID" value="CDF79020.1"/>
    <property type="molecule type" value="Genomic_DNA"/>
</dbReference>
<dbReference type="SUPFAM" id="SSF52833">
    <property type="entry name" value="Thioredoxin-like"/>
    <property type="match status" value="1"/>
</dbReference>
<dbReference type="HOGENOM" id="CLU_029507_1_1_10"/>
<dbReference type="GO" id="GO:0004601">
    <property type="term" value="F:peroxidase activity"/>
    <property type="evidence" value="ECO:0007669"/>
    <property type="project" value="UniProtKB-KW"/>
</dbReference>
<dbReference type="STRING" id="1347342.BN863_13080"/>
<name>T2KJS3_FORAG</name>
<evidence type="ECO:0000256" key="5">
    <source>
        <dbReference type="RuleBase" id="RU000499"/>
    </source>
</evidence>
<comment type="similarity">
    <text evidence="1 5">Belongs to the glutathione peroxidase family.</text>
</comment>
<evidence type="ECO:0000256" key="1">
    <source>
        <dbReference type="ARBA" id="ARBA00006926"/>
    </source>
</evidence>
<dbReference type="GO" id="GO:0034599">
    <property type="term" value="P:cellular response to oxidative stress"/>
    <property type="evidence" value="ECO:0007669"/>
    <property type="project" value="TreeGrafter"/>
</dbReference>
<dbReference type="AlphaFoldDB" id="T2KJS3"/>
<evidence type="ECO:0000313" key="7">
    <source>
        <dbReference type="Proteomes" id="UP000016160"/>
    </source>
</evidence>
<dbReference type="CDD" id="cd00340">
    <property type="entry name" value="GSH_Peroxidase"/>
    <property type="match status" value="1"/>
</dbReference>
<reference evidence="6 7" key="1">
    <citation type="journal article" date="2013" name="Appl. Environ. Microbiol.">
        <title>The genome of the alga-associated marine flavobacterium Formosa agariphila KMM 3901T reveals a broad potential for degradation of algal polysaccharides.</title>
        <authorList>
            <person name="Mann A.J."/>
            <person name="Hahnke R.L."/>
            <person name="Huang S."/>
            <person name="Werner J."/>
            <person name="Xing P."/>
            <person name="Barbeyron T."/>
            <person name="Huettel B."/>
            <person name="Stueber K."/>
            <person name="Reinhardt R."/>
            <person name="Harder J."/>
            <person name="Gloeckner F.O."/>
            <person name="Amann R.I."/>
            <person name="Teeling H."/>
        </authorList>
    </citation>
    <scope>NUCLEOTIDE SEQUENCE [LARGE SCALE GENOMIC DNA]</scope>
    <source>
        <strain evidence="7">DSM 15362 / KCTC 12365 / LMG 23005 / KMM 3901</strain>
    </source>
</reference>
<dbReference type="PRINTS" id="PR01011">
    <property type="entry name" value="GLUTPROXDASE"/>
</dbReference>
<gene>
    <name evidence="6" type="ORF">BN863_13080</name>
</gene>
<evidence type="ECO:0000313" key="6">
    <source>
        <dbReference type="EMBL" id="CDF79020.1"/>
    </source>
</evidence>
<accession>T2KJS3</accession>
<keyword evidence="2 5" id="KW-0575">Peroxidase</keyword>
<dbReference type="PANTHER" id="PTHR11592:SF78">
    <property type="entry name" value="GLUTATHIONE PEROXIDASE"/>
    <property type="match status" value="1"/>
</dbReference>
<proteinExistence type="inferred from homology"/>
<evidence type="ECO:0000256" key="4">
    <source>
        <dbReference type="PIRSR" id="PIRSR000303-1"/>
    </source>
</evidence>
<dbReference type="Pfam" id="PF00255">
    <property type="entry name" value="GSHPx"/>
    <property type="match status" value="1"/>
</dbReference>
<protein>
    <recommendedName>
        <fullName evidence="5">Glutathione peroxidase</fullName>
    </recommendedName>
</protein>